<feature type="region of interest" description="Disordered" evidence="1">
    <location>
        <begin position="294"/>
        <end position="313"/>
    </location>
</feature>
<dbReference type="Pfam" id="PF20162">
    <property type="entry name" value="Etd1"/>
    <property type="match status" value="1"/>
</dbReference>
<feature type="compositionally biased region" description="Low complexity" evidence="1">
    <location>
        <begin position="66"/>
        <end position="81"/>
    </location>
</feature>
<reference evidence="3" key="1">
    <citation type="journal article" date="2015" name="PLoS Genet.">
        <title>The dynamic genome and transcriptome of the human fungal pathogen Blastomyces and close relative Emmonsia.</title>
        <authorList>
            <person name="Munoz J.F."/>
            <person name="Gauthier G.M."/>
            <person name="Desjardins C.A."/>
            <person name="Gallo J.E."/>
            <person name="Holder J."/>
            <person name="Sullivan T.D."/>
            <person name="Marty A.J."/>
            <person name="Carmen J.C."/>
            <person name="Chen Z."/>
            <person name="Ding L."/>
            <person name="Gujja S."/>
            <person name="Magrini V."/>
            <person name="Misas E."/>
            <person name="Mitreva M."/>
            <person name="Priest M."/>
            <person name="Saif S."/>
            <person name="Whiston E.A."/>
            <person name="Young S."/>
            <person name="Zeng Q."/>
            <person name="Goldman W.E."/>
            <person name="Mardis E.R."/>
            <person name="Taylor J.W."/>
            <person name="McEwen J.G."/>
            <person name="Clay O.K."/>
            <person name="Klein B.S."/>
            <person name="Cuomo C.A."/>
        </authorList>
    </citation>
    <scope>NUCLEOTIDE SEQUENCE [LARGE SCALE GENOMIC DNA]</scope>
    <source>
        <strain evidence="3">ER-3 / ATCC MYA-2586</strain>
    </source>
</reference>
<feature type="region of interest" description="Disordered" evidence="1">
    <location>
        <begin position="24"/>
        <end position="44"/>
    </location>
</feature>
<gene>
    <name evidence="2" type="ORF">BDCG_00331</name>
</gene>
<feature type="compositionally biased region" description="Polar residues" evidence="1">
    <location>
        <begin position="208"/>
        <end position="221"/>
    </location>
</feature>
<protein>
    <submittedName>
        <fullName evidence="2">Uncharacterized protein</fullName>
    </submittedName>
</protein>
<feature type="compositionally biased region" description="Polar residues" evidence="1">
    <location>
        <begin position="459"/>
        <end position="481"/>
    </location>
</feature>
<feature type="region of interest" description="Disordered" evidence="1">
    <location>
        <begin position="508"/>
        <end position="596"/>
    </location>
</feature>
<feature type="compositionally biased region" description="Acidic residues" evidence="1">
    <location>
        <begin position="689"/>
        <end position="700"/>
    </location>
</feature>
<feature type="compositionally biased region" description="Polar residues" evidence="1">
    <location>
        <begin position="645"/>
        <end position="655"/>
    </location>
</feature>
<dbReference type="Proteomes" id="UP000002039">
    <property type="component" value="Unassembled WGS sequence"/>
</dbReference>
<evidence type="ECO:0000313" key="2">
    <source>
        <dbReference type="EMBL" id="EEQ83526.1"/>
    </source>
</evidence>
<feature type="region of interest" description="Disordered" evidence="1">
    <location>
        <begin position="368"/>
        <end position="401"/>
    </location>
</feature>
<proteinExistence type="predicted"/>
<dbReference type="InterPro" id="IPR045342">
    <property type="entry name" value="Etd1"/>
</dbReference>
<feature type="region of interest" description="Disordered" evidence="1">
    <location>
        <begin position="930"/>
        <end position="998"/>
    </location>
</feature>
<feature type="compositionally biased region" description="Acidic residues" evidence="1">
    <location>
        <begin position="830"/>
        <end position="840"/>
    </location>
</feature>
<feature type="compositionally biased region" description="Polar residues" evidence="1">
    <location>
        <begin position="959"/>
        <end position="970"/>
    </location>
</feature>
<organism evidence="2 3">
    <name type="scientific">Ajellomyces dermatitidis (strain ER-3 / ATCC MYA-2586)</name>
    <name type="common">Blastomyces dermatitidis</name>
    <dbReference type="NCBI Taxonomy" id="559297"/>
    <lineage>
        <taxon>Eukaryota</taxon>
        <taxon>Fungi</taxon>
        <taxon>Dikarya</taxon>
        <taxon>Ascomycota</taxon>
        <taxon>Pezizomycotina</taxon>
        <taxon>Eurotiomycetes</taxon>
        <taxon>Eurotiomycetidae</taxon>
        <taxon>Onygenales</taxon>
        <taxon>Ajellomycetaceae</taxon>
        <taxon>Blastomyces</taxon>
    </lineage>
</organism>
<feature type="region of interest" description="Disordered" evidence="1">
    <location>
        <begin position="689"/>
        <end position="718"/>
    </location>
</feature>
<dbReference type="EMBL" id="EQ999973">
    <property type="protein sequence ID" value="EEQ83526.1"/>
    <property type="molecule type" value="Genomic_DNA"/>
</dbReference>
<feature type="region of interest" description="Disordered" evidence="1">
    <location>
        <begin position="1014"/>
        <end position="1033"/>
    </location>
</feature>
<feature type="compositionally biased region" description="Polar residues" evidence="1">
    <location>
        <begin position="527"/>
        <end position="561"/>
    </location>
</feature>
<evidence type="ECO:0000256" key="1">
    <source>
        <dbReference type="SAM" id="MobiDB-lite"/>
    </source>
</evidence>
<name>A0ABP2EP77_AJEDR</name>
<feature type="compositionally biased region" description="Basic and acidic residues" evidence="1">
    <location>
        <begin position="752"/>
        <end position="767"/>
    </location>
</feature>
<feature type="region of interest" description="Disordered" evidence="1">
    <location>
        <begin position="441"/>
        <end position="488"/>
    </location>
</feature>
<keyword evidence="3" id="KW-1185">Reference proteome</keyword>
<sequence length="1134" mass="124657">MEHVSTLCAIGTVGIAATGFALGRNEASQPQPQPRPPSKRRRSIFRHSYSSPLARVLDVSSSPIDTVPTRTSPSTRRPATSHVLLSKQVDDFSAGRLDTAHPANEKPLEAPKTRPRRRTYVAPPPLSLGHGDHSTDDPLISSPTGRPSSSWLQRLSIISSSQNDSQLSGSQPGSPSLNGSTSPFFSSPFRADHPPPNKLVKRPRSQRGLKNSQSQATQSGSVAAPAPLLRRPATSHQRLANMRQRSSTDSRVQLGPPYSPLHSPNQTPAETFDRADGTWRPYFRSEYPSFPEIRRRSSARHRDRARSPRRLVPEPGVAPTLLLATCIPRDTPNHTYRSEDNIPWMSKVQRPQTRASINFDDTTLVDPFTQPIPISERKPRQSLSVSEIKTGTSPGSWKLSTTKSLGRHRGFSFSKERTIEASSPLDELAVKLDGLNVNSSKLRKRKPVTNTDPFRRRSSSSQTEFTPHQLDTINSENNSPKSRLRRRPQFSELRAELSPEPICCDLTLDSRSRSSSGEQSSNPSGNTFSFFSSRPKSQRLSAATSDPASTLVGSDNDTRIFSSGEEDETDFQSDTVFDSFPTHVGMGNPAGHRGPRIETIFDQPSPSELANEKIKVLENLTSDAVSTQLSALHRDDDDDDDDLNNPENPTLSSTEPPILLPTKESIQKPDFSVLASAKSADDCPIEWTSLDDIEPMDDGDQQLPSHPGSDSNPSPLQGLMVLRPRIDRPHSSITLNEISGREARLSLFDWSEQQRSDKDVQSSESRPKTVHGKQAPDTRGGRTVTRRGASAVHLRSQSVPISREPSLSKKPHQSSPKFGTWGLGNKGVSEDWDGDFEFEDSDKPDGSKGNDIQLNQMPSNQGMRVPKAIMERQASVHGQFGHVQELTLLVEELKRLHARAGALNILDGPSAELWREAKGIISLATLEDDEEEEGNYIPQHQLPSPAFSVEDLDDDFFSNGPTNDQSGRTSNDTHRSPLSEKINPNPSVNPPTRPRTDSSLKAKFVLDTIHQQRGLQDPGYLGSSTDPPQKLPFDTQSLRDLVIRAGVVTRSLKEIVRKAEGVCVGSEAETNCHPQDPPFSQMFTRPLSGAESSCCLPDLARSNHTNGYRSIAAAAGTTPNENDGCERMTMMTVV</sequence>
<feature type="compositionally biased region" description="Basic residues" evidence="1">
    <location>
        <begin position="296"/>
        <end position="309"/>
    </location>
</feature>
<feature type="compositionally biased region" description="Low complexity" evidence="1">
    <location>
        <begin position="513"/>
        <end position="526"/>
    </location>
</feature>
<feature type="region of interest" description="Disordered" evidence="1">
    <location>
        <begin position="56"/>
        <end position="148"/>
    </location>
</feature>
<feature type="compositionally biased region" description="Basic and acidic residues" evidence="1">
    <location>
        <begin position="103"/>
        <end position="112"/>
    </location>
</feature>
<feature type="region of interest" description="Disordered" evidence="1">
    <location>
        <begin position="632"/>
        <end position="659"/>
    </location>
</feature>
<accession>A0ABP2EP77</accession>
<evidence type="ECO:0000313" key="3">
    <source>
        <dbReference type="Proteomes" id="UP000002039"/>
    </source>
</evidence>
<feature type="region of interest" description="Disordered" evidence="1">
    <location>
        <begin position="749"/>
        <end position="858"/>
    </location>
</feature>
<feature type="region of interest" description="Disordered" evidence="1">
    <location>
        <begin position="160"/>
        <end position="273"/>
    </location>
</feature>
<feature type="compositionally biased region" description="Low complexity" evidence="1">
    <location>
        <begin position="160"/>
        <end position="177"/>
    </location>
</feature>
<feature type="compositionally biased region" description="Polar residues" evidence="1">
    <location>
        <begin position="702"/>
        <end position="715"/>
    </location>
</feature>
<feature type="compositionally biased region" description="Polar residues" evidence="1">
    <location>
        <begin position="381"/>
        <end position="401"/>
    </location>
</feature>
<dbReference type="GeneID" id="69023118"/>
<feature type="compositionally biased region" description="Low complexity" evidence="1">
    <location>
        <begin position="223"/>
        <end position="232"/>
    </location>
</feature>
<feature type="compositionally biased region" description="Polar residues" evidence="1">
    <location>
        <begin position="234"/>
        <end position="251"/>
    </location>
</feature>
<dbReference type="RefSeq" id="XP_045271703.1">
    <property type="nucleotide sequence ID" value="XM_045415848.1"/>
</dbReference>